<dbReference type="InterPro" id="IPR001279">
    <property type="entry name" value="Metallo-B-lactamas"/>
</dbReference>
<dbReference type="KEGG" id="srd:SD10_17525"/>
<protein>
    <submittedName>
        <fullName evidence="2">Beta-lactamase</fullName>
    </submittedName>
</protein>
<dbReference type="PANTHER" id="PTHR42663">
    <property type="entry name" value="HYDROLASE C777.06C-RELATED-RELATED"/>
    <property type="match status" value="1"/>
</dbReference>
<dbReference type="SMART" id="SM00849">
    <property type="entry name" value="Lactamase_B"/>
    <property type="match status" value="1"/>
</dbReference>
<dbReference type="AlphaFoldDB" id="A0A0E3ZXW1"/>
<evidence type="ECO:0000259" key="1">
    <source>
        <dbReference type="SMART" id="SM00849"/>
    </source>
</evidence>
<dbReference type="STRING" id="1379870.SD10_17525"/>
<proteinExistence type="predicted"/>
<keyword evidence="3" id="KW-1185">Reference proteome</keyword>
<dbReference type="InterPro" id="IPR036866">
    <property type="entry name" value="RibonucZ/Hydroxyglut_hydro"/>
</dbReference>
<evidence type="ECO:0000313" key="2">
    <source>
        <dbReference type="EMBL" id="AKD56440.1"/>
    </source>
</evidence>
<dbReference type="Pfam" id="PF12706">
    <property type="entry name" value="Lactamase_B_2"/>
    <property type="match status" value="1"/>
</dbReference>
<sequence length="253" mass="28641">MLITLLGTGTSSGVPLIGCTCEVCRSVDFRDKRLRTSVHLAIDGRSFVIDTGPDFRQQVLRLNLQQLDAVLFTHEHKDHTAGLDEIRAYNFRSGKDIPVYGRPTVLAQLQREFAYVFAEKKYPGTPSVQLNDLANEPFDVLGVRFTPIEVMHHKLPVYGFRVGDFTYLTDLNYISDEELTKVYGTKVLVLDALQRLPHISHFTLDQAVALANRVGADRTYFVHISHKLGLHREVEEELPPHIRLGYDGLQITL</sequence>
<reference evidence="2 3" key="1">
    <citation type="journal article" date="2014" name="Curr. Microbiol.">
        <title>Spirosoma radiotolerans sp. nov., a gamma-radiation-resistant bacterium isolated from gamma ray-irradiated soil.</title>
        <authorList>
            <person name="Lee J.J."/>
            <person name="Srinivasan S."/>
            <person name="Lim S."/>
            <person name="Joe M."/>
            <person name="Im S."/>
            <person name="Bae S.I."/>
            <person name="Park K.R."/>
            <person name="Han J.H."/>
            <person name="Park S.H."/>
            <person name="Joo B.M."/>
            <person name="Park S.J."/>
            <person name="Kim M.K."/>
        </authorList>
    </citation>
    <scope>NUCLEOTIDE SEQUENCE [LARGE SCALE GENOMIC DNA]</scope>
    <source>
        <strain evidence="2 3">DG5A</strain>
    </source>
</reference>
<organism evidence="2 3">
    <name type="scientific">Spirosoma radiotolerans</name>
    <dbReference type="NCBI Taxonomy" id="1379870"/>
    <lineage>
        <taxon>Bacteria</taxon>
        <taxon>Pseudomonadati</taxon>
        <taxon>Bacteroidota</taxon>
        <taxon>Cytophagia</taxon>
        <taxon>Cytophagales</taxon>
        <taxon>Cytophagaceae</taxon>
        <taxon>Spirosoma</taxon>
    </lineage>
</organism>
<dbReference type="EMBL" id="CP010429">
    <property type="protein sequence ID" value="AKD56440.1"/>
    <property type="molecule type" value="Genomic_DNA"/>
</dbReference>
<dbReference type="CDD" id="cd16279">
    <property type="entry name" value="metallo-hydrolase-like_MBL-fold"/>
    <property type="match status" value="1"/>
</dbReference>
<name>A0A0E3ZXW1_9BACT</name>
<dbReference type="Gene3D" id="3.60.15.10">
    <property type="entry name" value="Ribonuclease Z/Hydroxyacylglutathione hydrolase-like"/>
    <property type="match status" value="1"/>
</dbReference>
<dbReference type="RefSeq" id="WP_046575491.1">
    <property type="nucleotide sequence ID" value="NZ_CP010429.1"/>
</dbReference>
<dbReference type="PATRIC" id="fig|1379870.5.peg.3796"/>
<dbReference type="SUPFAM" id="SSF56281">
    <property type="entry name" value="Metallo-hydrolase/oxidoreductase"/>
    <property type="match status" value="1"/>
</dbReference>
<accession>A0A0E3ZXW1</accession>
<gene>
    <name evidence="2" type="ORF">SD10_17525</name>
</gene>
<feature type="domain" description="Metallo-beta-lactamase" evidence="1">
    <location>
        <begin position="35"/>
        <end position="226"/>
    </location>
</feature>
<evidence type="ECO:0000313" key="3">
    <source>
        <dbReference type="Proteomes" id="UP000033054"/>
    </source>
</evidence>
<dbReference type="OrthoDB" id="9781189at2"/>
<dbReference type="Proteomes" id="UP000033054">
    <property type="component" value="Chromosome"/>
</dbReference>
<dbReference type="PANTHER" id="PTHR42663:SF6">
    <property type="entry name" value="HYDROLASE C777.06C-RELATED"/>
    <property type="match status" value="1"/>
</dbReference>
<dbReference type="HOGENOM" id="CLU_044538_2_1_10"/>